<feature type="transmembrane region" description="Helical" evidence="8">
    <location>
        <begin position="123"/>
        <end position="140"/>
    </location>
</feature>
<comment type="similarity">
    <text evidence="2">Belongs to the amino acid-polyamine-organocation (APC) superfamily. Spore germination protein (SGP) (TC 2.A.3.9) family.</text>
</comment>
<dbReference type="GO" id="GO:0016020">
    <property type="term" value="C:membrane"/>
    <property type="evidence" value="ECO:0007669"/>
    <property type="project" value="UniProtKB-SubCell"/>
</dbReference>
<dbReference type="OrthoDB" id="2380240at2"/>
<keyword evidence="3" id="KW-0813">Transport</keyword>
<dbReference type="Gene3D" id="1.20.1740.10">
    <property type="entry name" value="Amino acid/polyamine transporter I"/>
    <property type="match status" value="1"/>
</dbReference>
<dbReference type="Proteomes" id="UP000218887">
    <property type="component" value="Unassembled WGS sequence"/>
</dbReference>
<evidence type="ECO:0000313" key="10">
    <source>
        <dbReference type="Proteomes" id="UP000218887"/>
    </source>
</evidence>
<feature type="transmembrane region" description="Helical" evidence="8">
    <location>
        <begin position="15"/>
        <end position="34"/>
    </location>
</feature>
<feature type="transmembrane region" description="Helical" evidence="8">
    <location>
        <begin position="146"/>
        <end position="166"/>
    </location>
</feature>
<feature type="transmembrane region" description="Helical" evidence="8">
    <location>
        <begin position="340"/>
        <end position="358"/>
    </location>
</feature>
<evidence type="ECO:0000256" key="4">
    <source>
        <dbReference type="ARBA" id="ARBA00022544"/>
    </source>
</evidence>
<keyword evidence="7 8" id="KW-0472">Membrane</keyword>
<feature type="transmembrane region" description="Helical" evidence="8">
    <location>
        <begin position="310"/>
        <end position="328"/>
    </location>
</feature>
<evidence type="ECO:0000256" key="8">
    <source>
        <dbReference type="SAM" id="Phobius"/>
    </source>
</evidence>
<feature type="transmembrane region" description="Helical" evidence="8">
    <location>
        <begin position="222"/>
        <end position="244"/>
    </location>
</feature>
<dbReference type="InterPro" id="IPR004761">
    <property type="entry name" value="Spore_GerAB"/>
</dbReference>
<organism evidence="9 10">
    <name type="scientific">Virgibacillus profundi</name>
    <dbReference type="NCBI Taxonomy" id="2024555"/>
    <lineage>
        <taxon>Bacteria</taxon>
        <taxon>Bacillati</taxon>
        <taxon>Bacillota</taxon>
        <taxon>Bacilli</taxon>
        <taxon>Bacillales</taxon>
        <taxon>Bacillaceae</taxon>
        <taxon>Virgibacillus</taxon>
    </lineage>
</organism>
<feature type="transmembrane region" description="Helical" evidence="8">
    <location>
        <begin position="46"/>
        <end position="67"/>
    </location>
</feature>
<dbReference type="GO" id="GO:0009847">
    <property type="term" value="P:spore germination"/>
    <property type="evidence" value="ECO:0007669"/>
    <property type="project" value="InterPro"/>
</dbReference>
<reference evidence="9 10" key="1">
    <citation type="submission" date="2017-08" db="EMBL/GenBank/DDBJ databases">
        <title>Virgibacillus indicus sp. nov. and Virgibacillus profoundi sp. nov, two moderately halophilic bacteria isolated from marine sediment by using the Microfluidic Streak Plate.</title>
        <authorList>
            <person name="Xu B."/>
            <person name="Hu B."/>
            <person name="Wang J."/>
            <person name="Zhu Y."/>
            <person name="Huang L."/>
            <person name="Du W."/>
            <person name="Huang Y."/>
        </authorList>
    </citation>
    <scope>NUCLEOTIDE SEQUENCE [LARGE SCALE GENOMIC DNA]</scope>
    <source>
        <strain evidence="9 10">IO3-P3-H5</strain>
    </source>
</reference>
<dbReference type="RefSeq" id="WP_095655514.1">
    <property type="nucleotide sequence ID" value="NZ_NPOA01000006.1"/>
</dbReference>
<keyword evidence="10" id="KW-1185">Reference proteome</keyword>
<evidence type="ECO:0000256" key="2">
    <source>
        <dbReference type="ARBA" id="ARBA00007998"/>
    </source>
</evidence>
<evidence type="ECO:0000256" key="1">
    <source>
        <dbReference type="ARBA" id="ARBA00004141"/>
    </source>
</evidence>
<evidence type="ECO:0000313" key="9">
    <source>
        <dbReference type="EMBL" id="PAV29813.1"/>
    </source>
</evidence>
<keyword evidence="5 8" id="KW-0812">Transmembrane</keyword>
<sequence>MDINVKVKSNLGVRAFYLFFIISSLQLGVGIMGAPRIIFMEARQDSWISIIIATIYIIIVIFVMYLILKQYENADIFGIQVDIFGTWLGKMLGTVYIIYFAATLLSVLITYTEVVKIFIFPELSPFVMGLLLILLITYSVLGGLRIIIGISFLFFLLTHWLLFLLIEPALEIDITHFQPAFQASFTELLKGAKATNYTFIGFEILFFVYPFIENKEKVKLPVFLAVFWTGLLVLITTVIAIGFYSPDQLERREWSVLNLFKVQSFSFIERLDYVVVAEWMMVITPNMILLMWGVTYGMKRLYKVPQKTTLYIVSFFLLVGCTFIDQHFQIQKVINGVAQFGFWIAYVYPFLLLPLILLKKRRRKRRGDENSA</sequence>
<dbReference type="EMBL" id="NPOA01000006">
    <property type="protein sequence ID" value="PAV29813.1"/>
    <property type="molecule type" value="Genomic_DNA"/>
</dbReference>
<keyword evidence="6 8" id="KW-1133">Transmembrane helix</keyword>
<dbReference type="AlphaFoldDB" id="A0A2A2IFF9"/>
<evidence type="ECO:0000256" key="7">
    <source>
        <dbReference type="ARBA" id="ARBA00023136"/>
    </source>
</evidence>
<dbReference type="Pfam" id="PF03845">
    <property type="entry name" value="Spore_permease"/>
    <property type="match status" value="1"/>
</dbReference>
<feature type="transmembrane region" description="Helical" evidence="8">
    <location>
        <begin position="279"/>
        <end position="298"/>
    </location>
</feature>
<feature type="transmembrane region" description="Helical" evidence="8">
    <location>
        <begin position="87"/>
        <end position="111"/>
    </location>
</feature>
<proteinExistence type="inferred from homology"/>
<comment type="caution">
    <text evidence="9">The sequence shown here is derived from an EMBL/GenBank/DDBJ whole genome shotgun (WGS) entry which is preliminary data.</text>
</comment>
<comment type="subcellular location">
    <subcellularLocation>
        <location evidence="1">Membrane</location>
        <topology evidence="1">Multi-pass membrane protein</topology>
    </subcellularLocation>
</comment>
<dbReference type="PANTHER" id="PTHR34975">
    <property type="entry name" value="SPORE GERMINATION PROTEIN A2"/>
    <property type="match status" value="1"/>
</dbReference>
<evidence type="ECO:0000256" key="3">
    <source>
        <dbReference type="ARBA" id="ARBA00022448"/>
    </source>
</evidence>
<accession>A0A2A2IFF9</accession>
<protein>
    <submittedName>
        <fullName evidence="9">Spore gernimation protein</fullName>
    </submittedName>
</protein>
<evidence type="ECO:0000256" key="5">
    <source>
        <dbReference type="ARBA" id="ARBA00022692"/>
    </source>
</evidence>
<keyword evidence="4" id="KW-0309">Germination</keyword>
<evidence type="ECO:0000256" key="6">
    <source>
        <dbReference type="ARBA" id="ARBA00022989"/>
    </source>
</evidence>
<name>A0A2A2IFF9_9BACI</name>
<dbReference type="PANTHER" id="PTHR34975:SF2">
    <property type="entry name" value="SPORE GERMINATION PROTEIN A2"/>
    <property type="match status" value="1"/>
</dbReference>
<dbReference type="NCBIfam" id="TIGR00912">
    <property type="entry name" value="2A0309"/>
    <property type="match status" value="1"/>
</dbReference>
<gene>
    <name evidence="9" type="ORF">CIL05_10640</name>
</gene>